<keyword evidence="2" id="KW-0805">Transcription regulation</keyword>
<dbReference type="InterPro" id="IPR016177">
    <property type="entry name" value="DNA-bd_dom_sf"/>
</dbReference>
<feature type="region of interest" description="Disordered" evidence="6">
    <location>
        <begin position="1"/>
        <end position="80"/>
    </location>
</feature>
<dbReference type="GO" id="GO:0003677">
    <property type="term" value="F:DNA binding"/>
    <property type="evidence" value="ECO:0007669"/>
    <property type="project" value="UniProtKB-KW"/>
</dbReference>
<comment type="subcellular location">
    <subcellularLocation>
        <location evidence="1">Nucleus</location>
    </subcellularLocation>
</comment>
<dbReference type="InterPro" id="IPR001471">
    <property type="entry name" value="AP2/ERF_dom"/>
</dbReference>
<dbReference type="AlphaFoldDB" id="A0AAD7UCE1"/>
<dbReference type="EMBL" id="JAQMWT010000391">
    <property type="protein sequence ID" value="KAJ8601998.1"/>
    <property type="molecule type" value="Genomic_DNA"/>
</dbReference>
<dbReference type="GO" id="GO:0005634">
    <property type="term" value="C:nucleus"/>
    <property type="evidence" value="ECO:0007669"/>
    <property type="project" value="UniProtKB-SubCell"/>
</dbReference>
<evidence type="ECO:0000256" key="6">
    <source>
        <dbReference type="SAM" id="MobiDB-lite"/>
    </source>
</evidence>
<keyword evidence="3" id="KW-0238">DNA-binding</keyword>
<evidence type="ECO:0000256" key="2">
    <source>
        <dbReference type="ARBA" id="ARBA00023015"/>
    </source>
</evidence>
<dbReference type="SUPFAM" id="SSF54171">
    <property type="entry name" value="DNA-binding domain"/>
    <property type="match status" value="1"/>
</dbReference>
<dbReference type="InterPro" id="IPR036955">
    <property type="entry name" value="AP2/ERF_dom_sf"/>
</dbReference>
<evidence type="ECO:0000256" key="4">
    <source>
        <dbReference type="ARBA" id="ARBA00023163"/>
    </source>
</evidence>
<evidence type="ECO:0000313" key="8">
    <source>
        <dbReference type="EMBL" id="KAJ8601998.1"/>
    </source>
</evidence>
<feature type="compositionally biased region" description="Basic residues" evidence="6">
    <location>
        <begin position="64"/>
        <end position="74"/>
    </location>
</feature>
<feature type="domain" description="AP2/ERF" evidence="7">
    <location>
        <begin position="83"/>
        <end position="141"/>
    </location>
</feature>
<feature type="region of interest" description="Disordered" evidence="6">
    <location>
        <begin position="414"/>
        <end position="489"/>
    </location>
</feature>
<feature type="compositionally biased region" description="Basic and acidic residues" evidence="6">
    <location>
        <begin position="479"/>
        <end position="489"/>
    </location>
</feature>
<evidence type="ECO:0000256" key="1">
    <source>
        <dbReference type="ARBA" id="ARBA00004123"/>
    </source>
</evidence>
<keyword evidence="5" id="KW-0539">Nucleus</keyword>
<feature type="compositionally biased region" description="Low complexity" evidence="6">
    <location>
        <begin position="421"/>
        <end position="432"/>
    </location>
</feature>
<evidence type="ECO:0000256" key="5">
    <source>
        <dbReference type="ARBA" id="ARBA00023242"/>
    </source>
</evidence>
<protein>
    <recommendedName>
        <fullName evidence="7">AP2/ERF domain-containing protein</fullName>
    </recommendedName>
</protein>
<feature type="region of interest" description="Disordered" evidence="6">
    <location>
        <begin position="335"/>
        <end position="362"/>
    </location>
</feature>
<evidence type="ECO:0000313" key="9">
    <source>
        <dbReference type="Proteomes" id="UP001230188"/>
    </source>
</evidence>
<name>A0AAD7UCE1_9STRA</name>
<dbReference type="Gene3D" id="3.30.730.10">
    <property type="entry name" value="AP2/ERF domain"/>
    <property type="match status" value="1"/>
</dbReference>
<feature type="compositionally biased region" description="Low complexity" evidence="6">
    <location>
        <begin position="341"/>
        <end position="358"/>
    </location>
</feature>
<dbReference type="GO" id="GO:0003700">
    <property type="term" value="F:DNA-binding transcription factor activity"/>
    <property type="evidence" value="ECO:0007669"/>
    <property type="project" value="InterPro"/>
</dbReference>
<organism evidence="8 9">
    <name type="scientific">Chrysophaeum taylorii</name>
    <dbReference type="NCBI Taxonomy" id="2483200"/>
    <lineage>
        <taxon>Eukaryota</taxon>
        <taxon>Sar</taxon>
        <taxon>Stramenopiles</taxon>
        <taxon>Ochrophyta</taxon>
        <taxon>Pelagophyceae</taxon>
        <taxon>Pelagomonadales</taxon>
        <taxon>Pelagomonadaceae</taxon>
        <taxon>Chrysophaeum</taxon>
    </lineage>
</organism>
<keyword evidence="4" id="KW-0804">Transcription</keyword>
<dbReference type="Proteomes" id="UP001230188">
    <property type="component" value="Unassembled WGS sequence"/>
</dbReference>
<reference evidence="8" key="1">
    <citation type="submission" date="2023-01" db="EMBL/GenBank/DDBJ databases">
        <title>Metagenome sequencing of chrysophaentin producing Chrysophaeum taylorii.</title>
        <authorList>
            <person name="Davison J."/>
            <person name="Bewley C."/>
        </authorList>
    </citation>
    <scope>NUCLEOTIDE SEQUENCE</scope>
    <source>
        <strain evidence="8">NIES-1699</strain>
    </source>
</reference>
<dbReference type="PROSITE" id="PS51032">
    <property type="entry name" value="AP2_ERF"/>
    <property type="match status" value="1"/>
</dbReference>
<evidence type="ECO:0000256" key="3">
    <source>
        <dbReference type="ARBA" id="ARBA00023125"/>
    </source>
</evidence>
<keyword evidence="9" id="KW-1185">Reference proteome</keyword>
<gene>
    <name evidence="8" type="ORF">CTAYLR_002748</name>
</gene>
<accession>A0AAD7UCE1</accession>
<comment type="caution">
    <text evidence="8">The sequence shown here is derived from an EMBL/GenBank/DDBJ whole genome shotgun (WGS) entry which is preliminary data.</text>
</comment>
<sequence>MSVLPSEDQDDRRGSPQQQYPAPPLPPPPPDDKSLVSLASVSAPPAPVSRPQGEPTMRTELPKKHTSSAHRSKNKSHDAPQSRFKGVYYVLGGRWESKITFQSKTRHIGTFDTEIQAALAFDAKAHHLGVPHRSNFLYDREGNVLSTDIVEPFRGVRRTRDKWRAVGAAQDGQSVNLGTFDSRREAMEECNRWAAETARKRVTGDARVDDPFSYGPRNGGSPLAPFAPVPPAAYDPAYFSVARRHGNSAAPPPYPPRMMPAWPQTAVFPADHDRADPWAAQQPPVPPVPPVPPPRHHGLQHLADIAYAPAPMAASPLSKKRRPIYQMYGRPMPFPPAALTRSQSPASSRGASRSPPRADYSEHHAAAAAAAYWEVPDDAVAYAVPPAQRRRMMPPALPAESRLVVPFPNNARAPPYPPARAPAATPADVLPPADDDDDDDLHVQASGHPPAASRNRHVLNGPTFYGLADRDAAPPADYNDEHPRVAEYY</sequence>
<proteinExistence type="predicted"/>
<evidence type="ECO:0000259" key="7">
    <source>
        <dbReference type="PROSITE" id="PS51032"/>
    </source>
</evidence>